<protein>
    <submittedName>
        <fullName evidence="9">Choline-sulfatase</fullName>
        <ecNumber evidence="9">3.1.6.6</ecNumber>
    </submittedName>
</protein>
<dbReference type="RefSeq" id="WP_145363526.1">
    <property type="nucleotide sequence ID" value="NZ_CP036268.1"/>
</dbReference>
<feature type="domain" description="Sulfatase N-terminal" evidence="8">
    <location>
        <begin position="29"/>
        <end position="373"/>
    </location>
</feature>
<dbReference type="OrthoDB" id="9782218at2"/>
<dbReference type="GO" id="GO:0046872">
    <property type="term" value="F:metal ion binding"/>
    <property type="evidence" value="ECO:0007669"/>
    <property type="project" value="UniProtKB-KW"/>
</dbReference>
<dbReference type="SUPFAM" id="SSF53649">
    <property type="entry name" value="Alkaline phosphatase-like"/>
    <property type="match status" value="1"/>
</dbReference>
<reference evidence="9 10" key="1">
    <citation type="submission" date="2019-02" db="EMBL/GenBank/DDBJ databases">
        <title>Deep-cultivation of Planctomycetes and their phenomic and genomic characterization uncovers novel biology.</title>
        <authorList>
            <person name="Wiegand S."/>
            <person name="Jogler M."/>
            <person name="Boedeker C."/>
            <person name="Pinto D."/>
            <person name="Vollmers J."/>
            <person name="Rivas-Marin E."/>
            <person name="Kohn T."/>
            <person name="Peeters S.H."/>
            <person name="Heuer A."/>
            <person name="Rast P."/>
            <person name="Oberbeckmann S."/>
            <person name="Bunk B."/>
            <person name="Jeske O."/>
            <person name="Meyerdierks A."/>
            <person name="Storesund J.E."/>
            <person name="Kallscheuer N."/>
            <person name="Luecker S."/>
            <person name="Lage O.M."/>
            <person name="Pohl T."/>
            <person name="Merkel B.J."/>
            <person name="Hornburger P."/>
            <person name="Mueller R.-W."/>
            <person name="Bruemmer F."/>
            <person name="Labrenz M."/>
            <person name="Spormann A.M."/>
            <person name="Op den Camp H."/>
            <person name="Overmann J."/>
            <person name="Amann R."/>
            <person name="Jetten M.S.M."/>
            <person name="Mascher T."/>
            <person name="Medema M.H."/>
            <person name="Devos D.P."/>
            <person name="Kaster A.-K."/>
            <person name="Ovreas L."/>
            <person name="Rohde M."/>
            <person name="Galperin M.Y."/>
            <person name="Jogler C."/>
        </authorList>
    </citation>
    <scope>NUCLEOTIDE SEQUENCE [LARGE SCALE GENOMIC DNA]</scope>
    <source>
        <strain evidence="9 10">Pan189</strain>
    </source>
</reference>
<evidence type="ECO:0000256" key="7">
    <source>
        <dbReference type="SAM" id="SignalP"/>
    </source>
</evidence>
<dbReference type="InterPro" id="IPR017850">
    <property type="entry name" value="Alkaline_phosphatase_core_sf"/>
</dbReference>
<keyword evidence="3" id="KW-0479">Metal-binding</keyword>
<dbReference type="EC" id="3.1.6.6" evidence="9"/>
<evidence type="ECO:0000313" key="9">
    <source>
        <dbReference type="EMBL" id="QDT37412.1"/>
    </source>
</evidence>
<dbReference type="GO" id="GO:0005737">
    <property type="term" value="C:cytoplasm"/>
    <property type="evidence" value="ECO:0007669"/>
    <property type="project" value="TreeGrafter"/>
</dbReference>
<keyword evidence="5 9" id="KW-0378">Hydrolase</keyword>
<dbReference type="InterPro" id="IPR035874">
    <property type="entry name" value="IDS"/>
</dbReference>
<proteinExistence type="inferred from homology"/>
<feature type="chain" id="PRO_5021790520" evidence="7">
    <location>
        <begin position="26"/>
        <end position="485"/>
    </location>
</feature>
<dbReference type="InterPro" id="IPR000917">
    <property type="entry name" value="Sulfatase_N"/>
</dbReference>
<dbReference type="Gene3D" id="3.40.720.10">
    <property type="entry name" value="Alkaline Phosphatase, subunit A"/>
    <property type="match status" value="1"/>
</dbReference>
<name>A0A517R0I7_9PLAN</name>
<gene>
    <name evidence="9" type="primary">betC_3</name>
    <name evidence="9" type="ORF">Pan189_17920</name>
</gene>
<dbReference type="CDD" id="cd16030">
    <property type="entry name" value="iduronate-2-sulfatase"/>
    <property type="match status" value="1"/>
</dbReference>
<dbReference type="GO" id="GO:0004423">
    <property type="term" value="F:iduronate-2-sulfatase activity"/>
    <property type="evidence" value="ECO:0007669"/>
    <property type="project" value="InterPro"/>
</dbReference>
<feature type="signal peptide" evidence="7">
    <location>
        <begin position="1"/>
        <end position="25"/>
    </location>
</feature>
<dbReference type="GO" id="GO:0047753">
    <property type="term" value="F:choline-sulfatase activity"/>
    <property type="evidence" value="ECO:0007669"/>
    <property type="project" value="UniProtKB-EC"/>
</dbReference>
<evidence type="ECO:0000256" key="4">
    <source>
        <dbReference type="ARBA" id="ARBA00022729"/>
    </source>
</evidence>
<organism evidence="9 10">
    <name type="scientific">Stratiformator vulcanicus</name>
    <dbReference type="NCBI Taxonomy" id="2527980"/>
    <lineage>
        <taxon>Bacteria</taxon>
        <taxon>Pseudomonadati</taxon>
        <taxon>Planctomycetota</taxon>
        <taxon>Planctomycetia</taxon>
        <taxon>Planctomycetales</taxon>
        <taxon>Planctomycetaceae</taxon>
        <taxon>Stratiformator</taxon>
    </lineage>
</organism>
<dbReference type="Pfam" id="PF00884">
    <property type="entry name" value="Sulfatase"/>
    <property type="match status" value="1"/>
</dbReference>
<evidence type="ECO:0000313" key="10">
    <source>
        <dbReference type="Proteomes" id="UP000317318"/>
    </source>
</evidence>
<comment type="similarity">
    <text evidence="2">Belongs to the sulfatase family.</text>
</comment>
<dbReference type="InterPro" id="IPR024607">
    <property type="entry name" value="Sulfatase_CS"/>
</dbReference>
<dbReference type="AlphaFoldDB" id="A0A517R0I7"/>
<evidence type="ECO:0000256" key="1">
    <source>
        <dbReference type="ARBA" id="ARBA00001913"/>
    </source>
</evidence>
<dbReference type="EMBL" id="CP036268">
    <property type="protein sequence ID" value="QDT37412.1"/>
    <property type="molecule type" value="Genomic_DNA"/>
</dbReference>
<dbReference type="PANTHER" id="PTHR45953:SF1">
    <property type="entry name" value="IDURONATE 2-SULFATASE"/>
    <property type="match status" value="1"/>
</dbReference>
<evidence type="ECO:0000256" key="6">
    <source>
        <dbReference type="ARBA" id="ARBA00022837"/>
    </source>
</evidence>
<comment type="cofactor">
    <cofactor evidence="1">
        <name>Ca(2+)</name>
        <dbReference type="ChEBI" id="CHEBI:29108"/>
    </cofactor>
</comment>
<dbReference type="KEGG" id="svp:Pan189_17920"/>
<keyword evidence="4 7" id="KW-0732">Signal</keyword>
<dbReference type="PROSITE" id="PS00523">
    <property type="entry name" value="SULFATASE_1"/>
    <property type="match status" value="1"/>
</dbReference>
<evidence type="ECO:0000256" key="3">
    <source>
        <dbReference type="ARBA" id="ARBA00022723"/>
    </source>
</evidence>
<evidence type="ECO:0000256" key="5">
    <source>
        <dbReference type="ARBA" id="ARBA00022801"/>
    </source>
</evidence>
<sequence length="485" mass="53669" precursor="true">MTLARIPAVVFVAIALVGSSLPTDAGDRPNVLFVICDDLNTDLGCYGRDNANTPNIDRLAASGVRFKNATCQFPLCGPSRASFMTGLYPDQTGIKRNSIRIRETLPEVTSMSQHFRNNGYEAVRIGKIYHYNVPAAIGTPGHDDPASWDQTFNFRGRDKDEEDIINTLLPGRFGATLSWLAAEGSDEEQTDGMSATKAVELLEGYGESGQPFFLAVGFFRPHTPFVAPKHHFEDHPRDQVVVPQVPDAEYFESIPKPAVRWLNQFKEQKNLKPEVAQEIIQAYRASITFADAQVGRLLDALDRSGLAENTIVVFTSDHGYHMGEKGHYQKRTLFDRGSQVPYIVRAPGCQQGVSTEAPAEMVDFYPTLSELAGLDTPDFVSGVSQVAVLKAPQDSVRQAALTELYGGYSIRTPRYRYTSWGQDGEKGTELYDHESDAAEAVNLAGHPDYEQTEKRLAKLLAERVAAAKEMPPNLKRTPLKKKRRG</sequence>
<evidence type="ECO:0000256" key="2">
    <source>
        <dbReference type="ARBA" id="ARBA00008779"/>
    </source>
</evidence>
<evidence type="ECO:0000259" key="8">
    <source>
        <dbReference type="Pfam" id="PF00884"/>
    </source>
</evidence>
<keyword evidence="10" id="KW-1185">Reference proteome</keyword>
<accession>A0A517R0I7</accession>
<dbReference type="Proteomes" id="UP000317318">
    <property type="component" value="Chromosome"/>
</dbReference>
<keyword evidence="6" id="KW-0106">Calcium</keyword>
<dbReference type="PANTHER" id="PTHR45953">
    <property type="entry name" value="IDURONATE 2-SULFATASE"/>
    <property type="match status" value="1"/>
</dbReference>